<keyword evidence="1" id="KW-0539">Nucleus</keyword>
<dbReference type="PANTHER" id="PTHR47431:SF4">
    <property type="entry name" value="ZN(II)2CYS6 TRANSCRIPTION FACTOR (EUROFUNG)"/>
    <property type="match status" value="1"/>
</dbReference>
<dbReference type="AlphaFoldDB" id="A0A8H4JU33"/>
<keyword evidence="5" id="KW-1185">Reference proteome</keyword>
<feature type="compositionally biased region" description="Low complexity" evidence="2">
    <location>
        <begin position="99"/>
        <end position="117"/>
    </location>
</feature>
<dbReference type="GO" id="GO:0006351">
    <property type="term" value="P:DNA-templated transcription"/>
    <property type="evidence" value="ECO:0007669"/>
    <property type="project" value="InterPro"/>
</dbReference>
<evidence type="ECO:0000313" key="5">
    <source>
        <dbReference type="Proteomes" id="UP000536711"/>
    </source>
</evidence>
<accession>A0A8H4JU33</accession>
<dbReference type="Pfam" id="PF04082">
    <property type="entry name" value="Fungal_trans"/>
    <property type="match status" value="1"/>
</dbReference>
<evidence type="ECO:0000259" key="3">
    <source>
        <dbReference type="Pfam" id="PF04082"/>
    </source>
</evidence>
<dbReference type="CDD" id="cd12148">
    <property type="entry name" value="fungal_TF_MHR"/>
    <property type="match status" value="1"/>
</dbReference>
<dbReference type="Proteomes" id="UP000536711">
    <property type="component" value="Unassembled WGS sequence"/>
</dbReference>
<gene>
    <name evidence="4" type="ORF">FACUT_4396</name>
</gene>
<dbReference type="GO" id="GO:0003677">
    <property type="term" value="F:DNA binding"/>
    <property type="evidence" value="ECO:0007669"/>
    <property type="project" value="InterPro"/>
</dbReference>
<protein>
    <submittedName>
        <fullName evidence="4">C6 transcription factor</fullName>
    </submittedName>
</protein>
<dbReference type="InterPro" id="IPR007219">
    <property type="entry name" value="XnlR_reg_dom"/>
</dbReference>
<feature type="region of interest" description="Disordered" evidence="2">
    <location>
        <begin position="31"/>
        <end position="147"/>
    </location>
</feature>
<reference evidence="4 5" key="1">
    <citation type="submission" date="2020-01" db="EMBL/GenBank/DDBJ databases">
        <title>Identification and distribution of gene clusters putatively required for synthesis of sphingolipid metabolism inhibitors in phylogenetically diverse species of the filamentous fungus Fusarium.</title>
        <authorList>
            <person name="Kim H.-S."/>
            <person name="Busman M."/>
            <person name="Brown D.W."/>
            <person name="Divon H."/>
            <person name="Uhlig S."/>
            <person name="Proctor R.H."/>
        </authorList>
    </citation>
    <scope>NUCLEOTIDE SEQUENCE [LARGE SCALE GENOMIC DNA]</scope>
    <source>
        <strain evidence="4 5">NRRL 13308</strain>
    </source>
</reference>
<evidence type="ECO:0000256" key="2">
    <source>
        <dbReference type="SAM" id="MobiDB-lite"/>
    </source>
</evidence>
<dbReference type="PANTHER" id="PTHR47431">
    <property type="entry name" value="ZN(II)2CYS6 TRANSCRIPTION FACTOR (EUROFUNG)-RELATED"/>
    <property type="match status" value="1"/>
</dbReference>
<name>A0A8H4JU33_9HYPO</name>
<evidence type="ECO:0000256" key="1">
    <source>
        <dbReference type="ARBA" id="ARBA00023242"/>
    </source>
</evidence>
<feature type="compositionally biased region" description="Polar residues" evidence="2">
    <location>
        <begin position="127"/>
        <end position="140"/>
    </location>
</feature>
<feature type="compositionally biased region" description="Low complexity" evidence="2">
    <location>
        <begin position="73"/>
        <end position="84"/>
    </location>
</feature>
<evidence type="ECO:0000313" key="4">
    <source>
        <dbReference type="EMBL" id="KAF4439042.1"/>
    </source>
</evidence>
<organism evidence="4 5">
    <name type="scientific">Fusarium acutatum</name>
    <dbReference type="NCBI Taxonomy" id="78861"/>
    <lineage>
        <taxon>Eukaryota</taxon>
        <taxon>Fungi</taxon>
        <taxon>Dikarya</taxon>
        <taxon>Ascomycota</taxon>
        <taxon>Pezizomycotina</taxon>
        <taxon>Sordariomycetes</taxon>
        <taxon>Hypocreomycetidae</taxon>
        <taxon>Hypocreales</taxon>
        <taxon>Nectriaceae</taxon>
        <taxon>Fusarium</taxon>
        <taxon>Fusarium fujikuroi species complex</taxon>
    </lineage>
</organism>
<dbReference type="EMBL" id="JAADJF010000098">
    <property type="protein sequence ID" value="KAF4439042.1"/>
    <property type="molecule type" value="Genomic_DNA"/>
</dbReference>
<comment type="caution">
    <text evidence="4">The sequence shown here is derived from an EMBL/GenBank/DDBJ whole genome shotgun (WGS) entry which is preliminary data.</text>
</comment>
<sequence length="629" mass="69696">MSDDVITDDFDVEVFLDLLHWSWGDACHGTHETERPVSPFSQPTPPISRAAVPPTWPKGTRSEWDSSEEESLSLDSQVYSSSEDLGPLDKDESFGIRFSAAPSPASDSLSSGQSPQSTINHDISPRAQASNLKRSSSSDADPTVPKKICRQVRNKLISVTGAELNSTAEPPNNWTQSQIEEDVEKYGQAAEQPDPVQTKADLLIDPTDSEAMTATLDPRFDECASLNRNIPSSTSLFVTRKPPPVRSNSAPRCSRCTAYDKTCQYTASRRGGLDRAALTERRRRLANKADAQLDTVVSEISVAVSDKGITLGDESVTGADCMEVFQQPSLPVPTPLPESRETPHFSHGDLTDDALVKSYYANFHHLHPFAPSYKHLVHLSQTSAFNFSPLIASMRLIGHIYDTHQWSESLSSAVESQISQLKPSDAVQVQTHLLYSIALFWYTFKDEAKEQIDAAIDVAVKLEMHKQEFAATWGFGDPIMVECWRRTWWMLFIIDASYAGTLGTMNFKTLHVEPTAELPCEESDYESGTIPTPKTLQDFDSREFDSEDVVFSSFAYLIGAVRCAAQVIYMSPKCATKEDSEAIIQSADSAFDAWLLLLPKDEKPVLKADGTIDELMFQAHLLIHVYVVP</sequence>
<dbReference type="GO" id="GO:0008270">
    <property type="term" value="F:zinc ion binding"/>
    <property type="evidence" value="ECO:0007669"/>
    <property type="project" value="InterPro"/>
</dbReference>
<feature type="domain" description="Xylanolytic transcriptional activator regulatory" evidence="3">
    <location>
        <begin position="417"/>
        <end position="547"/>
    </location>
</feature>
<proteinExistence type="predicted"/>
<dbReference type="OrthoDB" id="2399539at2759"/>